<dbReference type="EMBL" id="SOFF01000030">
    <property type="protein sequence ID" value="TFB89084.1"/>
    <property type="molecule type" value="Genomic_DNA"/>
</dbReference>
<dbReference type="Proteomes" id="UP000297654">
    <property type="component" value="Unassembled WGS sequence"/>
</dbReference>
<proteinExistence type="predicted"/>
<dbReference type="AlphaFoldDB" id="A0A1H8BRL4"/>
<feature type="domain" description="M23ase beta-sheet core" evidence="1">
    <location>
        <begin position="340"/>
        <end position="436"/>
    </location>
</feature>
<dbReference type="InterPro" id="IPR050570">
    <property type="entry name" value="Cell_wall_metabolism_enzyme"/>
</dbReference>
<keyword evidence="3" id="KW-1185">Reference proteome</keyword>
<name>A0A1H8BRL4_9MICO</name>
<dbReference type="RefSeq" id="WP_092106943.1">
    <property type="nucleotide sequence ID" value="NZ_FOCN01000002.1"/>
</dbReference>
<gene>
    <name evidence="2" type="ORF">E3O10_09280</name>
</gene>
<dbReference type="Gene3D" id="2.70.70.10">
    <property type="entry name" value="Glucose Permease (Domain IIA)"/>
    <property type="match status" value="1"/>
</dbReference>
<dbReference type="GO" id="GO:0004222">
    <property type="term" value="F:metalloendopeptidase activity"/>
    <property type="evidence" value="ECO:0007669"/>
    <property type="project" value="TreeGrafter"/>
</dbReference>
<dbReference type="CDD" id="cd12797">
    <property type="entry name" value="M23_peptidase"/>
    <property type="match status" value="1"/>
</dbReference>
<protein>
    <submittedName>
        <fullName evidence="2">M23 family metallopeptidase</fullName>
    </submittedName>
</protein>
<evidence type="ECO:0000313" key="3">
    <source>
        <dbReference type="Proteomes" id="UP000297654"/>
    </source>
</evidence>
<evidence type="ECO:0000259" key="1">
    <source>
        <dbReference type="Pfam" id="PF01551"/>
    </source>
</evidence>
<dbReference type="PANTHER" id="PTHR21666">
    <property type="entry name" value="PEPTIDASE-RELATED"/>
    <property type="match status" value="1"/>
</dbReference>
<dbReference type="InterPro" id="IPR011055">
    <property type="entry name" value="Dup_hybrid_motif"/>
</dbReference>
<reference evidence="2 3" key="1">
    <citation type="submission" date="2019-03" db="EMBL/GenBank/DDBJ databases">
        <title>Genomics of glacier-inhabiting Cryobacterium strains.</title>
        <authorList>
            <person name="Liu Q."/>
            <person name="Xin Y.-H."/>
        </authorList>
    </citation>
    <scope>NUCLEOTIDE SEQUENCE [LARGE SCALE GENOMIC DNA]</scope>
    <source>
        <strain evidence="2 3">Hh15</strain>
    </source>
</reference>
<comment type="caution">
    <text evidence="2">The sequence shown here is derived from an EMBL/GenBank/DDBJ whole genome shotgun (WGS) entry which is preliminary data.</text>
</comment>
<dbReference type="OrthoDB" id="1099523at2"/>
<dbReference type="SUPFAM" id="SSF51261">
    <property type="entry name" value="Duplicated hybrid motif"/>
    <property type="match status" value="1"/>
</dbReference>
<evidence type="ECO:0000313" key="2">
    <source>
        <dbReference type="EMBL" id="TFB89084.1"/>
    </source>
</evidence>
<dbReference type="InterPro" id="IPR016047">
    <property type="entry name" value="M23ase_b-sheet_dom"/>
</dbReference>
<dbReference type="STRING" id="1424661.SAMN05216281_10250"/>
<organism evidence="2 3">
    <name type="scientific">Cryobacterium luteum</name>
    <dbReference type="NCBI Taxonomy" id="1424661"/>
    <lineage>
        <taxon>Bacteria</taxon>
        <taxon>Bacillati</taxon>
        <taxon>Actinomycetota</taxon>
        <taxon>Actinomycetes</taxon>
        <taxon>Micrococcales</taxon>
        <taxon>Microbacteriaceae</taxon>
        <taxon>Cryobacterium</taxon>
    </lineage>
</organism>
<dbReference type="PANTHER" id="PTHR21666:SF270">
    <property type="entry name" value="MUREIN HYDROLASE ACTIVATOR ENVC"/>
    <property type="match status" value="1"/>
</dbReference>
<sequence length="448" mass="45596">MRTVTGRGTDEAARRLRVTNRWPRHTLALTSILAALTLLVTLVSPAAPASAVDYPSWQDLQNAKANTASAAAQVTAIESLIAGLQVQVQQTQAAAEKSASELEVAQQEFDDATRRAEDIQTQADTSKATADAATKQAGQLAAQLYRTGGTDLSVNLFLEGEGDGADADLLLAKLGNMSKLVERSSDVYESAQSATNNAQSLGDQAKIAQTERETLRVAAEAALAAAQAAAEAAANALAESEAKGIELEQQLQFMRDAQATTSAGYEAGVAERARLEAIRVAAEAAAARAAAAAAAASGGGGSGGSVSMSGWGVPASGRITGGYGPRSTICGSGGQCSGSFHYATDLGTGCGAPIYAAHAGVVTWAGVLGTYGNFVKISHGDNVSTGYAHIRNGGYNVRVGQSVSAGQLIASSGDTGAANGCHLHFEVWIGGNRINPVPFMADRGASLG</sequence>
<dbReference type="Pfam" id="PF01551">
    <property type="entry name" value="Peptidase_M23"/>
    <property type="match status" value="1"/>
</dbReference>
<accession>A0A1H8BRL4</accession>